<protein>
    <recommendedName>
        <fullName evidence="3">Reverse transcriptase domain-containing protein</fullName>
    </recommendedName>
</protein>
<dbReference type="SUPFAM" id="SSF56672">
    <property type="entry name" value="DNA/RNA polymerases"/>
    <property type="match status" value="1"/>
</dbReference>
<keyword evidence="2" id="KW-1185">Reference proteome</keyword>
<sequence length="192" mass="21683">MIILMKYCSVKYISLEMALSVLASFGGGALAARLDVKSAFMLLPIHPFDFEFLGYKICNLYFIDNCLPFDCSISCSLFEKFSRLWNAGRANINECHQSMTLFTNICNELGVPLAHEKTIGPSPVLTFLGLEIDTNEMCVKISPEKLSRSKHSLQELLGKKTKIRVNIEMKEDIKAWLMFLDLFNGTTSYDNS</sequence>
<evidence type="ECO:0008006" key="3">
    <source>
        <dbReference type="Google" id="ProtNLM"/>
    </source>
</evidence>
<evidence type="ECO:0000313" key="2">
    <source>
        <dbReference type="Proteomes" id="UP001217089"/>
    </source>
</evidence>
<proteinExistence type="predicted"/>
<reference evidence="1 2" key="1">
    <citation type="submission" date="2022-12" db="EMBL/GenBank/DDBJ databases">
        <title>Chromosome-level genome of Tegillarca granosa.</title>
        <authorList>
            <person name="Kim J."/>
        </authorList>
    </citation>
    <scope>NUCLEOTIDE SEQUENCE [LARGE SCALE GENOMIC DNA]</scope>
    <source>
        <strain evidence="1">Teg-2019</strain>
        <tissue evidence="1">Adductor muscle</tissue>
    </source>
</reference>
<dbReference type="PANTHER" id="PTHR33050">
    <property type="entry name" value="REVERSE TRANSCRIPTASE DOMAIN-CONTAINING PROTEIN"/>
    <property type="match status" value="1"/>
</dbReference>
<accession>A0ABQ9FIB8</accession>
<dbReference type="Proteomes" id="UP001217089">
    <property type="component" value="Unassembled WGS sequence"/>
</dbReference>
<comment type="caution">
    <text evidence="1">The sequence shown here is derived from an EMBL/GenBank/DDBJ whole genome shotgun (WGS) entry which is preliminary data.</text>
</comment>
<dbReference type="EMBL" id="JARBDR010000246">
    <property type="protein sequence ID" value="KAJ8317028.1"/>
    <property type="molecule type" value="Genomic_DNA"/>
</dbReference>
<name>A0ABQ9FIB8_TEGGR</name>
<dbReference type="InterPro" id="IPR043502">
    <property type="entry name" value="DNA/RNA_pol_sf"/>
</dbReference>
<organism evidence="1 2">
    <name type="scientific">Tegillarca granosa</name>
    <name type="common">Malaysian cockle</name>
    <name type="synonym">Anadara granosa</name>
    <dbReference type="NCBI Taxonomy" id="220873"/>
    <lineage>
        <taxon>Eukaryota</taxon>
        <taxon>Metazoa</taxon>
        <taxon>Spiralia</taxon>
        <taxon>Lophotrochozoa</taxon>
        <taxon>Mollusca</taxon>
        <taxon>Bivalvia</taxon>
        <taxon>Autobranchia</taxon>
        <taxon>Pteriomorphia</taxon>
        <taxon>Arcoida</taxon>
        <taxon>Arcoidea</taxon>
        <taxon>Arcidae</taxon>
        <taxon>Tegillarca</taxon>
    </lineage>
</organism>
<gene>
    <name evidence="1" type="ORF">KUTeg_004932</name>
</gene>
<dbReference type="PANTHER" id="PTHR33050:SF8">
    <property type="entry name" value="REVERSE TRANSCRIPTASE DOMAIN-CONTAINING PROTEIN"/>
    <property type="match status" value="1"/>
</dbReference>
<dbReference type="InterPro" id="IPR052055">
    <property type="entry name" value="Hepadnavirus_pol/RT"/>
</dbReference>
<evidence type="ECO:0000313" key="1">
    <source>
        <dbReference type="EMBL" id="KAJ8317028.1"/>
    </source>
</evidence>